<accession>A0ABS2F8N3</accession>
<dbReference type="Gene3D" id="3.80.10.10">
    <property type="entry name" value="Ribonuclease Inhibitor"/>
    <property type="match status" value="1"/>
</dbReference>
<organism evidence="1 2">
    <name type="scientific">Bacteroides caecicola</name>
    <dbReference type="NCBI Taxonomy" id="1462569"/>
    <lineage>
        <taxon>Bacteria</taxon>
        <taxon>Pseudomonadati</taxon>
        <taxon>Bacteroidota</taxon>
        <taxon>Bacteroidia</taxon>
        <taxon>Bacteroidales</taxon>
        <taxon>Bacteroidaceae</taxon>
        <taxon>Bacteroides</taxon>
    </lineage>
</organism>
<dbReference type="Proteomes" id="UP000782117">
    <property type="component" value="Unassembled WGS sequence"/>
</dbReference>
<dbReference type="RefSeq" id="WP_204500430.1">
    <property type="nucleotide sequence ID" value="NZ_JACJKJ010000009.1"/>
</dbReference>
<dbReference type="InterPro" id="IPR032675">
    <property type="entry name" value="LRR_dom_sf"/>
</dbReference>
<reference evidence="1 2" key="1">
    <citation type="journal article" date="2021" name="Sci. Rep.">
        <title>The distribution of antibiotic resistance genes in chicken gut microbiota commensals.</title>
        <authorList>
            <person name="Juricova H."/>
            <person name="Matiasovicova J."/>
            <person name="Kubasova T."/>
            <person name="Cejkova D."/>
            <person name="Rychlik I."/>
        </authorList>
    </citation>
    <scope>NUCLEOTIDE SEQUENCE [LARGE SCALE GENOMIC DNA]</scope>
    <source>
        <strain evidence="1 2">An768</strain>
    </source>
</reference>
<protein>
    <submittedName>
        <fullName evidence="1">Leucine-rich repeat protein</fullName>
    </submittedName>
</protein>
<comment type="caution">
    <text evidence="1">The sequence shown here is derived from an EMBL/GenBank/DDBJ whole genome shotgun (WGS) entry which is preliminary data.</text>
</comment>
<dbReference type="Pfam" id="PF13306">
    <property type="entry name" value="LRR_5"/>
    <property type="match status" value="1"/>
</dbReference>
<keyword evidence="2" id="KW-1185">Reference proteome</keyword>
<proteinExistence type="predicted"/>
<name>A0ABS2F8N3_9BACE</name>
<evidence type="ECO:0000313" key="1">
    <source>
        <dbReference type="EMBL" id="MBM6806622.1"/>
    </source>
</evidence>
<dbReference type="InterPro" id="IPR026906">
    <property type="entry name" value="LRR_5"/>
</dbReference>
<dbReference type="EMBL" id="JACJKJ010000009">
    <property type="protein sequence ID" value="MBM6806622.1"/>
    <property type="molecule type" value="Genomic_DNA"/>
</dbReference>
<gene>
    <name evidence="1" type="ORF">H6A24_08955</name>
</gene>
<evidence type="ECO:0000313" key="2">
    <source>
        <dbReference type="Proteomes" id="UP000782117"/>
    </source>
</evidence>
<dbReference type="SUPFAM" id="SSF52058">
    <property type="entry name" value="L domain-like"/>
    <property type="match status" value="1"/>
</dbReference>
<sequence length="414" mass="48720">MCGRIISNVDFCYKYLPIFILEDEFLTIGSRSRLIEKLSFPFTYFDFSLLKMKKFFRGEHFYILFELQSQEYERVEFRAAVVNNDYSVPLLYVAEYHCDGTVKVSFIKLMRTPGSVKRIIELDKNNIVINERFTTEIDETDYEAINVEDVGNIDTEDSFLEMIRKYYDFHRMMLYDIPFLDVKCELYHIDYRQYINVGLDDDNVCDETETDEEIKADFYQKNEDGVEIGYFFVYEKPDILEGFNIMPATELRVEEYGIKSKIKTGKVMVACVKDYLHGEYISIPSVVEYNGRSYTVIGLDIDCFNRCKAKEIRLAETIDYIGRSSFSDCENLECIRMPSTIKFMGREAFMGCQNLKELEIPEGLEFSIHCISAFNHLEKVYVHNSLSQEDIELLSEDFNKYGMHKFEVINIDKY</sequence>